<feature type="compositionally biased region" description="Acidic residues" evidence="2">
    <location>
        <begin position="405"/>
        <end position="430"/>
    </location>
</feature>
<feature type="compositionally biased region" description="Acidic residues" evidence="2">
    <location>
        <begin position="254"/>
        <end position="263"/>
    </location>
</feature>
<dbReference type="Proteomes" id="UP000011083">
    <property type="component" value="Unassembled WGS sequence"/>
</dbReference>
<feature type="region of interest" description="Disordered" evidence="2">
    <location>
        <begin position="31"/>
        <end position="467"/>
    </location>
</feature>
<keyword evidence="5" id="KW-1185">Reference proteome</keyword>
<feature type="compositionally biased region" description="Basic residues" evidence="2">
    <location>
        <begin position="176"/>
        <end position="186"/>
    </location>
</feature>
<dbReference type="InterPro" id="IPR000198">
    <property type="entry name" value="RhoGAP_dom"/>
</dbReference>
<feature type="domain" description="Rho-GAP" evidence="3">
    <location>
        <begin position="516"/>
        <end position="700"/>
    </location>
</feature>
<evidence type="ECO:0000256" key="1">
    <source>
        <dbReference type="ARBA" id="ARBA00022468"/>
    </source>
</evidence>
<gene>
    <name evidence="4" type="ORF">ACA1_254700</name>
</gene>
<evidence type="ECO:0000313" key="4">
    <source>
        <dbReference type="EMBL" id="ELR22402.1"/>
    </source>
</evidence>
<dbReference type="GO" id="GO:0005737">
    <property type="term" value="C:cytoplasm"/>
    <property type="evidence" value="ECO:0007669"/>
    <property type="project" value="TreeGrafter"/>
</dbReference>
<dbReference type="OrthoDB" id="185175at2759"/>
<dbReference type="PANTHER" id="PTHR45876:SF8">
    <property type="entry name" value="FI04035P"/>
    <property type="match status" value="1"/>
</dbReference>
<dbReference type="Pfam" id="PF00620">
    <property type="entry name" value="RhoGAP"/>
    <property type="match status" value="1"/>
</dbReference>
<proteinExistence type="predicted"/>
<protein>
    <submittedName>
        <fullName evidence="4">RhoGAP domain containing protein</fullName>
    </submittedName>
</protein>
<feature type="compositionally biased region" description="Basic and acidic residues" evidence="2">
    <location>
        <begin position="431"/>
        <end position="440"/>
    </location>
</feature>
<dbReference type="Gene3D" id="1.10.555.10">
    <property type="entry name" value="Rho GTPase activation protein"/>
    <property type="match status" value="1"/>
</dbReference>
<feature type="compositionally biased region" description="Basic and acidic residues" evidence="2">
    <location>
        <begin position="454"/>
        <end position="467"/>
    </location>
</feature>
<dbReference type="STRING" id="1257118.L8HAW6"/>
<dbReference type="EMBL" id="KB007885">
    <property type="protein sequence ID" value="ELR22402.1"/>
    <property type="molecule type" value="Genomic_DNA"/>
</dbReference>
<dbReference type="GO" id="GO:0005096">
    <property type="term" value="F:GTPase activator activity"/>
    <property type="evidence" value="ECO:0007669"/>
    <property type="project" value="UniProtKB-KW"/>
</dbReference>
<dbReference type="OMA" id="CIMYLEL"/>
<evidence type="ECO:0000256" key="2">
    <source>
        <dbReference type="SAM" id="MobiDB-lite"/>
    </source>
</evidence>
<dbReference type="KEGG" id="acan:ACA1_254700"/>
<name>L8HAW6_ACACF</name>
<evidence type="ECO:0000313" key="5">
    <source>
        <dbReference type="Proteomes" id="UP000011083"/>
    </source>
</evidence>
<dbReference type="RefSeq" id="XP_004367658.1">
    <property type="nucleotide sequence ID" value="XM_004367601.1"/>
</dbReference>
<feature type="compositionally biased region" description="Basic and acidic residues" evidence="2">
    <location>
        <begin position="240"/>
        <end position="253"/>
    </location>
</feature>
<sequence>MKKVMTASSEAVQRRKLMKRCLTDEIMDILRDSDDSDGMDSSASASGSVPRVRASKSEEMTRPVASPLQRRNVIWRDHNVDDVDVDSNDSVDSLPQNRATLAELAGHGSPVKRHPKAEARPSRRESAEERRTRKQLAKKRAKLQRREMKKLEKRAKKEEKKRARVWMREVKDLKRQLRLQKKKRNKDKQQPDDDVDSSSQEVVAERLDEVSAGKVGSSGGGAKKHSHFFGKLRRKKDLTKKKNEDDVDTKNKNEDDDDEDEETAVSPRQQRRRAFKSVSLRAMRKKDSTTPDHSVPADEAAAEETTSAGGGGRLVSFWRKRPHGGSKKAKDAVQPQPQSQPGATAENDENETPTSSVSARLPMDTLLANSRQTGSSAVGITDHDGDNGDNNDNYEAVEGSGEREVDGDDDEVEEEQLIEEDEDEEDELEEWERGKGKEVEQQQQLYEGEEEEEVRVAEDKGKEKEEQKEEWCTAAVVPVATHNTRQAEGEIRYSVAVQAMGQPLFGKSLARLIENQRLEEKMLGIPTLAVPRVMYILCRALLQRSGAAGNMEGLFRVSGSSVEVQRLQDQLEIRDYDVCAFDCYAIASCMEAWLSQLPEPIIPEEFYNDCVKNANRPDQSLLIIDRIPEINKCVVWCICEFVRRITQPKQVIKTMMNAHNLAIVFAPSLLRCGDQAIMFYLSTFEVMFVQNLFQSYANLGVPLISLD</sequence>
<dbReference type="SMART" id="SM00324">
    <property type="entry name" value="RhoGAP"/>
    <property type="match status" value="1"/>
</dbReference>
<dbReference type="AlphaFoldDB" id="L8HAW6"/>
<keyword evidence="1" id="KW-0343">GTPase activation</keyword>
<organism evidence="4 5">
    <name type="scientific">Acanthamoeba castellanii (strain ATCC 30010 / Neff)</name>
    <dbReference type="NCBI Taxonomy" id="1257118"/>
    <lineage>
        <taxon>Eukaryota</taxon>
        <taxon>Amoebozoa</taxon>
        <taxon>Discosea</taxon>
        <taxon>Longamoebia</taxon>
        <taxon>Centramoebida</taxon>
        <taxon>Acanthamoebidae</taxon>
        <taxon>Acanthamoeba</taxon>
    </lineage>
</organism>
<dbReference type="VEuPathDB" id="AmoebaDB:ACA1_254700"/>
<feature type="compositionally biased region" description="Basic residues" evidence="2">
    <location>
        <begin position="132"/>
        <end position="143"/>
    </location>
</feature>
<feature type="compositionally biased region" description="Basic and acidic residues" evidence="2">
    <location>
        <begin position="116"/>
        <end position="131"/>
    </location>
</feature>
<reference evidence="4 5" key="1">
    <citation type="journal article" date="2013" name="Genome Biol.">
        <title>Genome of Acanthamoeba castellanii highlights extensive lateral gene transfer and early evolution of tyrosine kinase signaling.</title>
        <authorList>
            <person name="Clarke M."/>
            <person name="Lohan A.J."/>
            <person name="Liu B."/>
            <person name="Lagkouvardos I."/>
            <person name="Roy S."/>
            <person name="Zafar N."/>
            <person name="Bertelli C."/>
            <person name="Schilde C."/>
            <person name="Kianianmomeni A."/>
            <person name="Burglin T.R."/>
            <person name="Frech C."/>
            <person name="Turcotte B."/>
            <person name="Kopec K.O."/>
            <person name="Synnott J.M."/>
            <person name="Choo C."/>
            <person name="Paponov I."/>
            <person name="Finkler A."/>
            <person name="Soon Heng Tan C."/>
            <person name="Hutchins A.P."/>
            <person name="Weinmeier T."/>
            <person name="Rattei T."/>
            <person name="Chu J.S."/>
            <person name="Gimenez G."/>
            <person name="Irimia M."/>
            <person name="Rigden D.J."/>
            <person name="Fitzpatrick D.A."/>
            <person name="Lorenzo-Morales J."/>
            <person name="Bateman A."/>
            <person name="Chiu C.H."/>
            <person name="Tang P."/>
            <person name="Hegemann P."/>
            <person name="Fromm H."/>
            <person name="Raoult D."/>
            <person name="Greub G."/>
            <person name="Miranda-Saavedra D."/>
            <person name="Chen N."/>
            <person name="Nash P."/>
            <person name="Ginger M.L."/>
            <person name="Horn M."/>
            <person name="Schaap P."/>
            <person name="Caler L."/>
            <person name="Loftus B."/>
        </authorList>
    </citation>
    <scope>NUCLEOTIDE SEQUENCE [LARGE SCALE GENOMIC DNA]</scope>
    <source>
        <strain evidence="4 5">Neff</strain>
    </source>
</reference>
<feature type="compositionally biased region" description="Low complexity" evidence="2">
    <location>
        <begin position="39"/>
        <end position="48"/>
    </location>
</feature>
<accession>L8HAW6</accession>
<dbReference type="SUPFAM" id="SSF48350">
    <property type="entry name" value="GTPase activation domain, GAP"/>
    <property type="match status" value="1"/>
</dbReference>
<feature type="compositionally biased region" description="Basic residues" evidence="2">
    <location>
        <begin position="318"/>
        <end position="327"/>
    </location>
</feature>
<feature type="compositionally biased region" description="Polar residues" evidence="2">
    <location>
        <begin position="367"/>
        <end position="378"/>
    </location>
</feature>
<evidence type="ECO:0000259" key="3">
    <source>
        <dbReference type="PROSITE" id="PS50238"/>
    </source>
</evidence>
<dbReference type="GO" id="GO:0007165">
    <property type="term" value="P:signal transduction"/>
    <property type="evidence" value="ECO:0007669"/>
    <property type="project" value="InterPro"/>
</dbReference>
<dbReference type="GeneID" id="14923337"/>
<feature type="compositionally biased region" description="Low complexity" evidence="2">
    <location>
        <begin position="388"/>
        <end position="399"/>
    </location>
</feature>
<dbReference type="PROSITE" id="PS50238">
    <property type="entry name" value="RHOGAP"/>
    <property type="match status" value="1"/>
</dbReference>
<feature type="compositionally biased region" description="Basic and acidic residues" evidence="2">
    <location>
        <begin position="144"/>
        <end position="175"/>
    </location>
</feature>
<feature type="compositionally biased region" description="Basic residues" evidence="2">
    <location>
        <begin position="222"/>
        <end position="239"/>
    </location>
</feature>
<dbReference type="InterPro" id="IPR008936">
    <property type="entry name" value="Rho_GTPase_activation_prot"/>
</dbReference>
<dbReference type="PANTHER" id="PTHR45876">
    <property type="entry name" value="FI04035P"/>
    <property type="match status" value="1"/>
</dbReference>